<proteinExistence type="predicted"/>
<gene>
    <name evidence="2" type="ORF">Pro02_29480</name>
</gene>
<protein>
    <submittedName>
        <fullName evidence="2">Esterase</fullName>
    </submittedName>
</protein>
<dbReference type="PANTHER" id="PTHR43319:SF3">
    <property type="entry name" value="BETA-LACTAMASE-RELATED DOMAIN-CONTAINING PROTEIN"/>
    <property type="match status" value="1"/>
</dbReference>
<dbReference type="EMBL" id="BOOI01000024">
    <property type="protein sequence ID" value="GIH84540.1"/>
    <property type="molecule type" value="Genomic_DNA"/>
</dbReference>
<organism evidence="2 3">
    <name type="scientific">Planobispora rosea</name>
    <dbReference type="NCBI Taxonomy" id="35762"/>
    <lineage>
        <taxon>Bacteria</taxon>
        <taxon>Bacillati</taxon>
        <taxon>Actinomycetota</taxon>
        <taxon>Actinomycetes</taxon>
        <taxon>Streptosporangiales</taxon>
        <taxon>Streptosporangiaceae</taxon>
        <taxon>Planobispora</taxon>
    </lineage>
</organism>
<dbReference type="AlphaFoldDB" id="A0A8J3S0B7"/>
<accession>A0A8J3S0B7</accession>
<dbReference type="Gene3D" id="3.40.710.10">
    <property type="entry name" value="DD-peptidase/beta-lactamase superfamily"/>
    <property type="match status" value="1"/>
</dbReference>
<dbReference type="Pfam" id="PF00144">
    <property type="entry name" value="Beta-lactamase"/>
    <property type="match status" value="1"/>
</dbReference>
<comment type="caution">
    <text evidence="2">The sequence shown here is derived from an EMBL/GenBank/DDBJ whole genome shotgun (WGS) entry which is preliminary data.</text>
</comment>
<evidence type="ECO:0000313" key="3">
    <source>
        <dbReference type="Proteomes" id="UP000655044"/>
    </source>
</evidence>
<dbReference type="OrthoDB" id="3422781at2"/>
<dbReference type="Proteomes" id="UP000655044">
    <property type="component" value="Unassembled WGS sequence"/>
</dbReference>
<dbReference type="InterPro" id="IPR012338">
    <property type="entry name" value="Beta-lactam/transpept-like"/>
</dbReference>
<name>A0A8J3S0B7_PLARO</name>
<dbReference type="SUPFAM" id="SSF56601">
    <property type="entry name" value="beta-lactamase/transpeptidase-like"/>
    <property type="match status" value="1"/>
</dbReference>
<feature type="domain" description="Beta-lactamase-related" evidence="1">
    <location>
        <begin position="18"/>
        <end position="366"/>
    </location>
</feature>
<dbReference type="InterPro" id="IPR001466">
    <property type="entry name" value="Beta-lactam-related"/>
</dbReference>
<sequence length="375" mass="39409">MAGPAIRGEVAPGWRPVRDAFAAIMRRPGEHGAGLHIVHRGATTVDLYGGSHGPEIRQVIFSASKGVAAACLAVLAERGELDFEAAVARYWPQFGRHGKSHITVAQLLSHQAGLIAPTRPATLAEVLAGRPLADALAGERLRWPPGRPAYHALTWGTLADELVRRITGGRLGEVLTELICRPHDLTISIGTPDGPPPAPLQAAARVPFLTRLATAVLARPGTPLWQAMTVRGAIREAPEVWVSRPQTLTAQLPAANAVATTRSLARLYSMLLPGTGSSLVGGPTLRAAVQRRVAGRDRVLGVASAFGCGFALPSRAWRLGSPSAFGHPGIGGALGLADPRRGLALAFLPRSMPADALNDPRHRLLLEAVAKVIGP</sequence>
<evidence type="ECO:0000313" key="2">
    <source>
        <dbReference type="EMBL" id="GIH84540.1"/>
    </source>
</evidence>
<dbReference type="RefSeq" id="WP_068922453.1">
    <property type="nucleotide sequence ID" value="NZ_BMQP01000009.1"/>
</dbReference>
<evidence type="ECO:0000259" key="1">
    <source>
        <dbReference type="Pfam" id="PF00144"/>
    </source>
</evidence>
<dbReference type="PANTHER" id="PTHR43319">
    <property type="entry name" value="BETA-LACTAMASE-RELATED"/>
    <property type="match status" value="1"/>
</dbReference>
<reference evidence="2" key="1">
    <citation type="submission" date="2021-01" db="EMBL/GenBank/DDBJ databases">
        <title>Whole genome shotgun sequence of Planobispora rosea NBRC 15558.</title>
        <authorList>
            <person name="Komaki H."/>
            <person name="Tamura T."/>
        </authorList>
    </citation>
    <scope>NUCLEOTIDE SEQUENCE</scope>
    <source>
        <strain evidence="2">NBRC 15558</strain>
    </source>
</reference>
<keyword evidence="3" id="KW-1185">Reference proteome</keyword>
<dbReference type="InterPro" id="IPR052907">
    <property type="entry name" value="Beta-lactamase/esterase"/>
</dbReference>